<dbReference type="RefSeq" id="WP_004098119.1">
    <property type="nucleotide sequence ID" value="NZ_AFGF01000193.1"/>
</dbReference>
<sequence length="593" mass="63096">MSLSEETAKHHNNDPAVVCCMTRAGAIIRPADLEDPSLFGELEDSGLLDLSGNVLKIGQVIGAKLIKTLNAMTPITPDAVEGGAGTAEAANNTAFAKNGQAGDTAMAVATGTTPGGTGGVVNISIGEGHDIKFSVVLGGGAVTAVPAAIKTATLKYEDKVIRTLKQREFPVEKVELGRETSFEDGVLVIKEQLCSDALNADPLVKKVSLDIITPENKHVHTNTIMDVIPIAVKTEGKLGEGITHVMSGAVVVLTGVDEGGSQVHEFGSCEGYLDEKIRYNRPGCPDEDDILIRVHVMIKEGTGMERRGVTAAHRACDAILQKIREVLKQAPVAEAVIENVIRDVKRIGRPRVVLVKEIMGQGAMHDNLIMPAEPAGVGGGRHNVDLGNVPVLLSANEVRDGGIHALTCVGPSSKETTRHYFREPLVELMAEDEEIDLAGVIFVGSPQVNDEKNYVVSRLGAWAEGLELAGAIVTTEGFGNNHIDFAGHIEQFGKRGIAVVGVTYSAYQGALVVGNKYMDAMIELNEHSGGFESEILADSTICHDDAARALLMLKTKLAGIPIEAADRRWNQTVIEANNKAMETNKKVVDIGER</sequence>
<proteinExistence type="predicted"/>
<dbReference type="GO" id="GO:0050002">
    <property type="term" value="F:D-proline reductase activity"/>
    <property type="evidence" value="ECO:0007669"/>
    <property type="project" value="InterPro"/>
</dbReference>
<organism evidence="1 2">
    <name type="scientific">Acetonema longum DSM 6540</name>
    <dbReference type="NCBI Taxonomy" id="1009370"/>
    <lineage>
        <taxon>Bacteria</taxon>
        <taxon>Bacillati</taxon>
        <taxon>Bacillota</taxon>
        <taxon>Negativicutes</taxon>
        <taxon>Acetonemataceae</taxon>
        <taxon>Acetonema</taxon>
    </lineage>
</organism>
<dbReference type="EMBL" id="AFGF01000193">
    <property type="protein sequence ID" value="EGO62622.1"/>
    <property type="molecule type" value="Genomic_DNA"/>
</dbReference>
<evidence type="ECO:0000313" key="1">
    <source>
        <dbReference type="EMBL" id="EGO62622.1"/>
    </source>
</evidence>
<name>F7NMX8_9FIRM</name>
<dbReference type="STRING" id="1009370.ALO_17306"/>
<dbReference type="Proteomes" id="UP000003240">
    <property type="component" value="Unassembled WGS sequence"/>
</dbReference>
<dbReference type="eggNOG" id="COG0252">
    <property type="taxonomic scope" value="Bacteria"/>
</dbReference>
<accession>F7NMX8</accession>
<dbReference type="NCBIfam" id="TIGR04480">
    <property type="entry name" value="D_pro_red_PrdA"/>
    <property type="match status" value="1"/>
</dbReference>
<dbReference type="InterPro" id="IPR031002">
    <property type="entry name" value="D_pro_red_PrdA"/>
</dbReference>
<comment type="caution">
    <text evidence="1">The sequence shown here is derived from an EMBL/GenBank/DDBJ whole genome shotgun (WGS) entry which is preliminary data.</text>
</comment>
<protein>
    <submittedName>
        <fullName evidence="1">D-proline reductase (Dithiol)</fullName>
    </submittedName>
</protein>
<dbReference type="OrthoDB" id="5808629at2"/>
<gene>
    <name evidence="1" type="ORF">ALO_17306</name>
</gene>
<reference evidence="1 2" key="1">
    <citation type="journal article" date="2011" name="EMBO J.">
        <title>Structural diversity of bacterial flagellar motors.</title>
        <authorList>
            <person name="Chen S."/>
            <person name="Beeby M."/>
            <person name="Murphy G.E."/>
            <person name="Leadbetter J.R."/>
            <person name="Hendrixson D.R."/>
            <person name="Briegel A."/>
            <person name="Li Z."/>
            <person name="Shi J."/>
            <person name="Tocheva E.I."/>
            <person name="Muller A."/>
            <person name="Dobro M.J."/>
            <person name="Jensen G.J."/>
        </authorList>
    </citation>
    <scope>NUCLEOTIDE SEQUENCE [LARGE SCALE GENOMIC DNA]</scope>
    <source>
        <strain evidence="1 2">DSM 6540</strain>
    </source>
</reference>
<dbReference type="AlphaFoldDB" id="F7NMX8"/>
<evidence type="ECO:0000313" key="2">
    <source>
        <dbReference type="Proteomes" id="UP000003240"/>
    </source>
</evidence>
<dbReference type="eggNOG" id="COG5275">
    <property type="taxonomic scope" value="Bacteria"/>
</dbReference>
<dbReference type="InterPro" id="IPR015417">
    <property type="entry name" value="Gly_reductase_pB_sua/b"/>
</dbReference>
<keyword evidence="2" id="KW-1185">Reference proteome</keyword>
<dbReference type="Pfam" id="PF09338">
    <property type="entry name" value="Gly_reductase"/>
    <property type="match status" value="2"/>
</dbReference>